<dbReference type="OrthoDB" id="9803333at2"/>
<sequence>MGANVAVVIGVGGMGQAIARRQGPGNKVLLADFDEETLSTVAEVLRGQGHDVVTRAVDVASPSSVAALADTAAGLGPVTQVVHTAGLSPVQATAADVLKVDLLGTALVIEEFGRVIAPGGAGLVIASMAGHMLPNPLTADEEAALAHTPADGLLDLPCTDPELLGKGAYGLAKYGNRLRVQAASLLWGARGARINCVSPGVIATPMGLRELDGENGGQMRAMISASGTGRLGTPDDIAEAAAFLLGPGATFITGNDLLVDGGTVAAIRAGRMAREA</sequence>
<dbReference type="Pfam" id="PF13561">
    <property type="entry name" value="adh_short_C2"/>
    <property type="match status" value="2"/>
</dbReference>
<dbReference type="GO" id="GO:0016616">
    <property type="term" value="F:oxidoreductase activity, acting on the CH-OH group of donors, NAD or NADP as acceptor"/>
    <property type="evidence" value="ECO:0007669"/>
    <property type="project" value="TreeGrafter"/>
</dbReference>
<evidence type="ECO:0000256" key="1">
    <source>
        <dbReference type="ARBA" id="ARBA00006484"/>
    </source>
</evidence>
<proteinExistence type="inferred from homology"/>
<dbReference type="InterPro" id="IPR036291">
    <property type="entry name" value="NAD(P)-bd_dom_sf"/>
</dbReference>
<evidence type="ECO:0000313" key="4">
    <source>
        <dbReference type="Proteomes" id="UP000190539"/>
    </source>
</evidence>
<dbReference type="PRINTS" id="PR00081">
    <property type="entry name" value="GDHRDH"/>
</dbReference>
<comment type="caution">
    <text evidence="3">The sequence shown here is derived from an EMBL/GenBank/DDBJ whole genome shotgun (WGS) entry which is preliminary data.</text>
</comment>
<dbReference type="PANTHER" id="PTHR42760">
    <property type="entry name" value="SHORT-CHAIN DEHYDROGENASES/REDUCTASES FAMILY MEMBER"/>
    <property type="match status" value="1"/>
</dbReference>
<evidence type="ECO:0000313" key="3">
    <source>
        <dbReference type="EMBL" id="OON81677.1"/>
    </source>
</evidence>
<dbReference type="Proteomes" id="UP000190539">
    <property type="component" value="Unassembled WGS sequence"/>
</dbReference>
<dbReference type="NCBIfam" id="NF005395">
    <property type="entry name" value="PRK06940.1"/>
    <property type="match status" value="1"/>
</dbReference>
<organism evidence="3 4">
    <name type="scientific">Streptomyces tsukubensis</name>
    <dbReference type="NCBI Taxonomy" id="83656"/>
    <lineage>
        <taxon>Bacteria</taxon>
        <taxon>Bacillati</taxon>
        <taxon>Actinomycetota</taxon>
        <taxon>Actinomycetes</taxon>
        <taxon>Kitasatosporales</taxon>
        <taxon>Streptomycetaceae</taxon>
        <taxon>Streptomyces</taxon>
    </lineage>
</organism>
<accession>A0A1V4ACN0</accession>
<dbReference type="Gene3D" id="3.40.50.720">
    <property type="entry name" value="NAD(P)-binding Rossmann-like Domain"/>
    <property type="match status" value="1"/>
</dbReference>
<comment type="similarity">
    <text evidence="1">Belongs to the short-chain dehydrogenases/reductases (SDR) family.</text>
</comment>
<dbReference type="RefSeq" id="WP_077965436.1">
    <property type="nucleotide sequence ID" value="NZ_CP045178.1"/>
</dbReference>
<gene>
    <name evidence="3" type="ORF">B1H18_05870</name>
</gene>
<keyword evidence="4" id="KW-1185">Reference proteome</keyword>
<dbReference type="CDD" id="cd05233">
    <property type="entry name" value="SDR_c"/>
    <property type="match status" value="1"/>
</dbReference>
<dbReference type="SUPFAM" id="SSF51735">
    <property type="entry name" value="NAD(P)-binding Rossmann-fold domains"/>
    <property type="match status" value="1"/>
</dbReference>
<dbReference type="PANTHER" id="PTHR42760:SF133">
    <property type="entry name" value="3-OXOACYL-[ACYL-CARRIER-PROTEIN] REDUCTASE"/>
    <property type="match status" value="1"/>
</dbReference>
<evidence type="ECO:0000256" key="2">
    <source>
        <dbReference type="ARBA" id="ARBA00023002"/>
    </source>
</evidence>
<dbReference type="EMBL" id="MVFC01000003">
    <property type="protein sequence ID" value="OON81677.1"/>
    <property type="molecule type" value="Genomic_DNA"/>
</dbReference>
<dbReference type="InterPro" id="IPR002347">
    <property type="entry name" value="SDR_fam"/>
</dbReference>
<protein>
    <submittedName>
        <fullName evidence="3">Short-chain dehydrogenase</fullName>
    </submittedName>
</protein>
<dbReference type="STRING" id="83656.B1H18_05870"/>
<name>A0A1V4ACN0_9ACTN</name>
<keyword evidence="2" id="KW-0560">Oxidoreductase</keyword>
<reference evidence="3 4" key="1">
    <citation type="submission" date="2017-02" db="EMBL/GenBank/DDBJ databases">
        <title>Draft Genome Sequence of Streptomyces tsukubaensis F601, a Producer of the immunosuppressant tacrolimus FK506.</title>
        <authorList>
            <person name="Zong G."/>
            <person name="Zhong C."/>
            <person name="Fu J."/>
            <person name="Qin R."/>
            <person name="Cao G."/>
        </authorList>
    </citation>
    <scope>NUCLEOTIDE SEQUENCE [LARGE SCALE GENOMIC DNA]</scope>
    <source>
        <strain evidence="3 4">F601</strain>
    </source>
</reference>
<dbReference type="AlphaFoldDB" id="A0A1V4ACN0"/>